<dbReference type="Pfam" id="PF00106">
    <property type="entry name" value="adh_short"/>
    <property type="match status" value="1"/>
</dbReference>
<proteinExistence type="inferred from homology"/>
<evidence type="ECO:0000313" key="5">
    <source>
        <dbReference type="Proteomes" id="UP000800092"/>
    </source>
</evidence>
<dbReference type="InterPro" id="IPR002347">
    <property type="entry name" value="SDR_fam"/>
</dbReference>
<protein>
    <submittedName>
        <fullName evidence="4">NAD(P)-binding protein</fullName>
    </submittedName>
</protein>
<comment type="similarity">
    <text evidence="1">Belongs to the short-chain dehydrogenases/reductases (SDR) family.</text>
</comment>
<dbReference type="Gene3D" id="3.40.50.720">
    <property type="entry name" value="NAD(P)-binding Rossmann-like Domain"/>
    <property type="match status" value="1"/>
</dbReference>
<sequence>VFIVTGYVGCGFELAKILYQRNGTIYLAGRNEEKGLKSIKTIQEKIPESKGHIEFLKVDLADLASIKPAVDSFLSKSDTLHCLTNNAGVMNPPNGSKTVQGYELQMGTNCLGPYLFTKLLLPVLERTAASSPSGSVRVTWAGSLATEVMAPEGGIEFDAQGAPKVLGRSADYSQSKVGNVFLAHELAKRAGEDGIVSVSWNPGNLKTELDRHTPRLEKFVIEKIFLHPARYGAYTELFAGCSPEVTPDKNGSYIIPWGRFSDPRPDVQENLRNEDGGSAKFWKWCDKESSKWA</sequence>
<evidence type="ECO:0000313" key="4">
    <source>
        <dbReference type="EMBL" id="KAF2238237.1"/>
    </source>
</evidence>
<evidence type="ECO:0000256" key="1">
    <source>
        <dbReference type="ARBA" id="ARBA00006484"/>
    </source>
</evidence>
<dbReference type="PANTHER" id="PTHR24320">
    <property type="entry name" value="RETINOL DEHYDROGENASE"/>
    <property type="match status" value="1"/>
</dbReference>
<gene>
    <name evidence="4" type="ORF">EV356DRAFT_440442</name>
</gene>
<evidence type="ECO:0000256" key="2">
    <source>
        <dbReference type="ARBA" id="ARBA00022857"/>
    </source>
</evidence>
<keyword evidence="3" id="KW-0560">Oxidoreductase</keyword>
<accession>A0A6A6HJM5</accession>
<dbReference type="InterPro" id="IPR036291">
    <property type="entry name" value="NAD(P)-bd_dom_sf"/>
</dbReference>
<keyword evidence="5" id="KW-1185">Reference proteome</keyword>
<organism evidence="4 5">
    <name type="scientific">Viridothelium virens</name>
    <name type="common">Speckled blister lichen</name>
    <name type="synonym">Trypethelium virens</name>
    <dbReference type="NCBI Taxonomy" id="1048519"/>
    <lineage>
        <taxon>Eukaryota</taxon>
        <taxon>Fungi</taxon>
        <taxon>Dikarya</taxon>
        <taxon>Ascomycota</taxon>
        <taxon>Pezizomycotina</taxon>
        <taxon>Dothideomycetes</taxon>
        <taxon>Dothideomycetes incertae sedis</taxon>
        <taxon>Trypetheliales</taxon>
        <taxon>Trypetheliaceae</taxon>
        <taxon>Viridothelium</taxon>
    </lineage>
</organism>
<dbReference type="OrthoDB" id="191139at2759"/>
<dbReference type="PRINTS" id="PR00081">
    <property type="entry name" value="GDHRDH"/>
</dbReference>
<dbReference type="PANTHER" id="PTHR24320:SF236">
    <property type="entry name" value="SHORT-CHAIN DEHYDROGENASE-RELATED"/>
    <property type="match status" value="1"/>
</dbReference>
<feature type="non-terminal residue" evidence="4">
    <location>
        <position position="1"/>
    </location>
</feature>
<dbReference type="Proteomes" id="UP000800092">
    <property type="component" value="Unassembled WGS sequence"/>
</dbReference>
<keyword evidence="2" id="KW-0521">NADP</keyword>
<dbReference type="EMBL" id="ML991776">
    <property type="protein sequence ID" value="KAF2238237.1"/>
    <property type="molecule type" value="Genomic_DNA"/>
</dbReference>
<dbReference type="SUPFAM" id="SSF51735">
    <property type="entry name" value="NAD(P)-binding Rossmann-fold domains"/>
    <property type="match status" value="1"/>
</dbReference>
<name>A0A6A6HJM5_VIRVR</name>
<evidence type="ECO:0000256" key="3">
    <source>
        <dbReference type="ARBA" id="ARBA00023002"/>
    </source>
</evidence>
<dbReference type="AlphaFoldDB" id="A0A6A6HJM5"/>
<dbReference type="GO" id="GO:0016491">
    <property type="term" value="F:oxidoreductase activity"/>
    <property type="evidence" value="ECO:0007669"/>
    <property type="project" value="UniProtKB-KW"/>
</dbReference>
<reference evidence="4" key="1">
    <citation type="journal article" date="2020" name="Stud. Mycol.">
        <title>101 Dothideomycetes genomes: a test case for predicting lifestyles and emergence of pathogens.</title>
        <authorList>
            <person name="Haridas S."/>
            <person name="Albert R."/>
            <person name="Binder M."/>
            <person name="Bloem J."/>
            <person name="Labutti K."/>
            <person name="Salamov A."/>
            <person name="Andreopoulos B."/>
            <person name="Baker S."/>
            <person name="Barry K."/>
            <person name="Bills G."/>
            <person name="Bluhm B."/>
            <person name="Cannon C."/>
            <person name="Castanera R."/>
            <person name="Culley D."/>
            <person name="Daum C."/>
            <person name="Ezra D."/>
            <person name="Gonzalez J."/>
            <person name="Henrissat B."/>
            <person name="Kuo A."/>
            <person name="Liang C."/>
            <person name="Lipzen A."/>
            <person name="Lutzoni F."/>
            <person name="Magnuson J."/>
            <person name="Mondo S."/>
            <person name="Nolan M."/>
            <person name="Ohm R."/>
            <person name="Pangilinan J."/>
            <person name="Park H.-J."/>
            <person name="Ramirez L."/>
            <person name="Alfaro M."/>
            <person name="Sun H."/>
            <person name="Tritt A."/>
            <person name="Yoshinaga Y."/>
            <person name="Zwiers L.-H."/>
            <person name="Turgeon B."/>
            <person name="Goodwin S."/>
            <person name="Spatafora J."/>
            <person name="Crous P."/>
            <person name="Grigoriev I."/>
        </authorList>
    </citation>
    <scope>NUCLEOTIDE SEQUENCE</scope>
    <source>
        <strain evidence="4">Tuck. ex Michener</strain>
    </source>
</reference>